<dbReference type="Gene3D" id="3.40.50.1440">
    <property type="entry name" value="Tubulin/FtsZ, GTPase domain"/>
    <property type="match status" value="1"/>
</dbReference>
<dbReference type="InterPro" id="IPR017975">
    <property type="entry name" value="Tubulin_CS"/>
</dbReference>
<reference evidence="2 3" key="1">
    <citation type="journal article" date="2018" name="Sci. Rep.">
        <title>Genomic signatures of local adaptation to the degree of environmental predictability in rotifers.</title>
        <authorList>
            <person name="Franch-Gras L."/>
            <person name="Hahn C."/>
            <person name="Garcia-Roger E.M."/>
            <person name="Carmona M.J."/>
            <person name="Serra M."/>
            <person name="Gomez A."/>
        </authorList>
    </citation>
    <scope>NUCLEOTIDE SEQUENCE [LARGE SCALE GENOMIC DNA]</scope>
    <source>
        <strain evidence="2">HYR1</strain>
    </source>
</reference>
<sequence>MDSIRKEAESSDMVMFQFISAIGGGTGSGLGVLWSLSSSKNFNFFSKFKDDLVNSAISKCTLQIAHQRNGAILDG</sequence>
<feature type="transmembrane region" description="Helical" evidence="1">
    <location>
        <begin position="15"/>
        <end position="36"/>
    </location>
</feature>
<accession>A0A3M7PFV3</accession>
<keyword evidence="1" id="KW-0812">Transmembrane</keyword>
<dbReference type="EMBL" id="REGN01011040">
    <property type="protein sequence ID" value="RMZ97995.1"/>
    <property type="molecule type" value="Genomic_DNA"/>
</dbReference>
<dbReference type="PROSITE" id="PS00227">
    <property type="entry name" value="TUBULIN"/>
    <property type="match status" value="1"/>
</dbReference>
<dbReference type="InterPro" id="IPR036525">
    <property type="entry name" value="Tubulin/FtsZ_GTPase_sf"/>
</dbReference>
<keyword evidence="1" id="KW-0472">Membrane</keyword>
<proteinExistence type="predicted"/>
<dbReference type="GO" id="GO:0005525">
    <property type="term" value="F:GTP binding"/>
    <property type="evidence" value="ECO:0007669"/>
    <property type="project" value="InterPro"/>
</dbReference>
<evidence type="ECO:0000313" key="2">
    <source>
        <dbReference type="EMBL" id="RMZ97995.1"/>
    </source>
</evidence>
<evidence type="ECO:0000256" key="1">
    <source>
        <dbReference type="SAM" id="Phobius"/>
    </source>
</evidence>
<evidence type="ECO:0000313" key="3">
    <source>
        <dbReference type="Proteomes" id="UP000276133"/>
    </source>
</evidence>
<dbReference type="GO" id="GO:0007017">
    <property type="term" value="P:microtubule-based process"/>
    <property type="evidence" value="ECO:0007669"/>
    <property type="project" value="InterPro"/>
</dbReference>
<evidence type="ECO:0008006" key="4">
    <source>
        <dbReference type="Google" id="ProtNLM"/>
    </source>
</evidence>
<keyword evidence="1" id="KW-1133">Transmembrane helix</keyword>
<dbReference type="SUPFAM" id="SSF52490">
    <property type="entry name" value="Tubulin nucleotide-binding domain-like"/>
    <property type="match status" value="1"/>
</dbReference>
<protein>
    <recommendedName>
        <fullName evidence="4">Tubulin/FtsZ GTPase domain-containing protein</fullName>
    </recommendedName>
</protein>
<gene>
    <name evidence="2" type="ORF">BpHYR1_047623</name>
</gene>
<comment type="caution">
    <text evidence="2">The sequence shown here is derived from an EMBL/GenBank/DDBJ whole genome shotgun (WGS) entry which is preliminary data.</text>
</comment>
<dbReference type="AlphaFoldDB" id="A0A3M7PFV3"/>
<name>A0A3M7PFV3_BRAPC</name>
<dbReference type="Proteomes" id="UP000276133">
    <property type="component" value="Unassembled WGS sequence"/>
</dbReference>
<organism evidence="2 3">
    <name type="scientific">Brachionus plicatilis</name>
    <name type="common">Marine rotifer</name>
    <name type="synonym">Brachionus muelleri</name>
    <dbReference type="NCBI Taxonomy" id="10195"/>
    <lineage>
        <taxon>Eukaryota</taxon>
        <taxon>Metazoa</taxon>
        <taxon>Spiralia</taxon>
        <taxon>Gnathifera</taxon>
        <taxon>Rotifera</taxon>
        <taxon>Eurotatoria</taxon>
        <taxon>Monogononta</taxon>
        <taxon>Pseudotrocha</taxon>
        <taxon>Ploima</taxon>
        <taxon>Brachionidae</taxon>
        <taxon>Brachionus</taxon>
    </lineage>
</organism>
<keyword evidence="3" id="KW-1185">Reference proteome</keyword>
<dbReference type="GO" id="GO:0005874">
    <property type="term" value="C:microtubule"/>
    <property type="evidence" value="ECO:0007669"/>
    <property type="project" value="InterPro"/>
</dbReference>